<evidence type="ECO:0000313" key="4">
    <source>
        <dbReference type="EMBL" id="KAK3098375.1"/>
    </source>
</evidence>
<name>A0AA88Y4K7_PINIB</name>
<keyword evidence="2" id="KW-0964">Secreted</keyword>
<dbReference type="PANTHER" id="PTHR11475">
    <property type="entry name" value="OXIDASE/PEROXIDASE"/>
    <property type="match status" value="1"/>
</dbReference>
<accession>A0AA88Y4K7</accession>
<protein>
    <recommendedName>
        <fullName evidence="6">Peroxidase</fullName>
    </recommendedName>
</protein>
<dbReference type="PANTHER" id="PTHR11475:SF4">
    <property type="entry name" value="CHORION PEROXIDASE"/>
    <property type="match status" value="1"/>
</dbReference>
<dbReference type="EMBL" id="VSWD01000007">
    <property type="protein sequence ID" value="KAK3098375.1"/>
    <property type="molecule type" value="Genomic_DNA"/>
</dbReference>
<sequence>MGPVKRLKLEDHFNRLETHLKPFPGGNTEGFSRWMAVSQKSQADRTLVDGLQNNLFRCEGMRCPKGGGVTKAFDLAALNIQRGRDHGLPSYTKWREWCNGKRALIFSPNALGLNDHSYFETNILRKTYRHVDDIDLFAGGLTEMREEGALVGPTFACIIGLQFSNYKRGDRFFYERPDPVIAFTPGYLSSCFCSKAVSIEIYVLL</sequence>
<comment type="caution">
    <text evidence="4">The sequence shown here is derived from an EMBL/GenBank/DDBJ whole genome shotgun (WGS) entry which is preliminary data.</text>
</comment>
<dbReference type="GO" id="GO:0004601">
    <property type="term" value="F:peroxidase activity"/>
    <property type="evidence" value="ECO:0007669"/>
    <property type="project" value="InterPro"/>
</dbReference>
<reference evidence="4" key="1">
    <citation type="submission" date="2019-08" db="EMBL/GenBank/DDBJ databases">
        <title>The improved chromosome-level genome for the pearl oyster Pinctada fucata martensii using PacBio sequencing and Hi-C.</title>
        <authorList>
            <person name="Zheng Z."/>
        </authorList>
    </citation>
    <scope>NUCLEOTIDE SEQUENCE</scope>
    <source>
        <strain evidence="4">ZZ-2019</strain>
        <tissue evidence="4">Adductor muscle</tissue>
    </source>
</reference>
<dbReference type="SUPFAM" id="SSF48113">
    <property type="entry name" value="Heme-dependent peroxidases"/>
    <property type="match status" value="1"/>
</dbReference>
<dbReference type="Gene3D" id="1.10.640.10">
    <property type="entry name" value="Haem peroxidase domain superfamily, animal type"/>
    <property type="match status" value="1"/>
</dbReference>
<evidence type="ECO:0000256" key="2">
    <source>
        <dbReference type="ARBA" id="ARBA00022525"/>
    </source>
</evidence>
<keyword evidence="5" id="KW-1185">Reference proteome</keyword>
<gene>
    <name evidence="4" type="ORF">FSP39_018942</name>
</gene>
<evidence type="ECO:0000256" key="3">
    <source>
        <dbReference type="ARBA" id="ARBA00023180"/>
    </source>
</evidence>
<dbReference type="GO" id="GO:0020037">
    <property type="term" value="F:heme binding"/>
    <property type="evidence" value="ECO:0007669"/>
    <property type="project" value="InterPro"/>
</dbReference>
<dbReference type="AlphaFoldDB" id="A0AA88Y4K7"/>
<keyword evidence="3" id="KW-0325">Glycoprotein</keyword>
<dbReference type="InterPro" id="IPR019791">
    <property type="entry name" value="Haem_peroxidase_animal"/>
</dbReference>
<dbReference type="PROSITE" id="PS50292">
    <property type="entry name" value="PEROXIDASE_3"/>
    <property type="match status" value="1"/>
</dbReference>
<dbReference type="GO" id="GO:0006979">
    <property type="term" value="P:response to oxidative stress"/>
    <property type="evidence" value="ECO:0007669"/>
    <property type="project" value="InterPro"/>
</dbReference>
<evidence type="ECO:0000256" key="1">
    <source>
        <dbReference type="ARBA" id="ARBA00004613"/>
    </source>
</evidence>
<dbReference type="GO" id="GO:0005576">
    <property type="term" value="C:extracellular region"/>
    <property type="evidence" value="ECO:0007669"/>
    <property type="project" value="UniProtKB-SubCell"/>
</dbReference>
<evidence type="ECO:0008006" key="6">
    <source>
        <dbReference type="Google" id="ProtNLM"/>
    </source>
</evidence>
<proteinExistence type="predicted"/>
<evidence type="ECO:0000313" key="5">
    <source>
        <dbReference type="Proteomes" id="UP001186944"/>
    </source>
</evidence>
<dbReference type="Pfam" id="PF03098">
    <property type="entry name" value="An_peroxidase"/>
    <property type="match status" value="1"/>
</dbReference>
<organism evidence="4 5">
    <name type="scientific">Pinctada imbricata</name>
    <name type="common">Atlantic pearl-oyster</name>
    <name type="synonym">Pinctada martensii</name>
    <dbReference type="NCBI Taxonomy" id="66713"/>
    <lineage>
        <taxon>Eukaryota</taxon>
        <taxon>Metazoa</taxon>
        <taxon>Spiralia</taxon>
        <taxon>Lophotrochozoa</taxon>
        <taxon>Mollusca</taxon>
        <taxon>Bivalvia</taxon>
        <taxon>Autobranchia</taxon>
        <taxon>Pteriomorphia</taxon>
        <taxon>Pterioida</taxon>
        <taxon>Pterioidea</taxon>
        <taxon>Pteriidae</taxon>
        <taxon>Pinctada</taxon>
    </lineage>
</organism>
<comment type="subcellular location">
    <subcellularLocation>
        <location evidence="1">Secreted</location>
    </subcellularLocation>
</comment>
<dbReference type="InterPro" id="IPR010255">
    <property type="entry name" value="Haem_peroxidase_sf"/>
</dbReference>
<dbReference type="Proteomes" id="UP001186944">
    <property type="component" value="Unassembled WGS sequence"/>
</dbReference>
<dbReference type="InterPro" id="IPR037120">
    <property type="entry name" value="Haem_peroxidase_sf_animal"/>
</dbReference>